<dbReference type="RefSeq" id="WP_129188753.1">
    <property type="nucleotide sequence ID" value="NZ_CP035493.1"/>
</dbReference>
<accession>A0A4P6F8R2</accession>
<evidence type="ECO:0000313" key="1">
    <source>
        <dbReference type="EMBL" id="QAY70719.1"/>
    </source>
</evidence>
<dbReference type="EMBL" id="CP035493">
    <property type="protein sequence ID" value="QAY70719.1"/>
    <property type="molecule type" value="Genomic_DNA"/>
</dbReference>
<proteinExistence type="predicted"/>
<dbReference type="InterPro" id="IPR029057">
    <property type="entry name" value="PRTase-like"/>
</dbReference>
<sequence length="282" mass="29748">MTAPAVVPPILVTSHVLSDPADLAPPSGLDTTTYSLMKHGDLTAVRAMAGPLAERLVREVPELVEHPAVPVFPVAYKAVRPACWFLADAVLTIVTAARAERGLAPGRIVRIAKDSVTVTDYASSSATAREEEMRHIGFQLEEDVDGAQVVLIDDVRVTGLAERAALNTLAAATPLRTVLAYVAVIEGDLASDPSIEARLNHAFVESVAAMAPAARAGDFALTIRFLKRLLRAPAPERATFLATCPPPLLEAIVDGADATGADFSSRFSAELDEIRGLLAVTA</sequence>
<name>A0A4P6F8R2_9MICO</name>
<gene>
    <name evidence="1" type="ORF">ET471_12395</name>
</gene>
<evidence type="ECO:0000313" key="2">
    <source>
        <dbReference type="Proteomes" id="UP000292118"/>
    </source>
</evidence>
<dbReference type="Pfam" id="PF15610">
    <property type="entry name" value="PRTase_3"/>
    <property type="match status" value="1"/>
</dbReference>
<protein>
    <recommendedName>
        <fullName evidence="3">Phosphoribosyltransferase</fullName>
    </recommendedName>
</protein>
<dbReference type="Gene3D" id="3.40.50.2020">
    <property type="match status" value="1"/>
</dbReference>
<dbReference type="AlphaFoldDB" id="A0A4P6F8R2"/>
<organism evidence="1 2">
    <name type="scientific">Xylanimonas protaetiae</name>
    <dbReference type="NCBI Taxonomy" id="2509457"/>
    <lineage>
        <taxon>Bacteria</taxon>
        <taxon>Bacillati</taxon>
        <taxon>Actinomycetota</taxon>
        <taxon>Actinomycetes</taxon>
        <taxon>Micrococcales</taxon>
        <taxon>Promicromonosporaceae</taxon>
        <taxon>Xylanimonas</taxon>
    </lineage>
</organism>
<dbReference type="SUPFAM" id="SSF53271">
    <property type="entry name" value="PRTase-like"/>
    <property type="match status" value="1"/>
</dbReference>
<evidence type="ECO:0008006" key="3">
    <source>
        <dbReference type="Google" id="ProtNLM"/>
    </source>
</evidence>
<keyword evidence="2" id="KW-1185">Reference proteome</keyword>
<dbReference type="InterPro" id="IPR028944">
    <property type="entry name" value="PRTase_ComF-like"/>
</dbReference>
<reference evidence="1 2" key="1">
    <citation type="submission" date="2019-01" db="EMBL/GenBank/DDBJ databases">
        <title>Genome sequencing of strain FW10M-9.</title>
        <authorList>
            <person name="Heo J."/>
            <person name="Kim S.-J."/>
            <person name="Kim J.-S."/>
            <person name="Hong S.-B."/>
            <person name="Kwon S.-W."/>
        </authorList>
    </citation>
    <scope>NUCLEOTIDE SEQUENCE [LARGE SCALE GENOMIC DNA]</scope>
    <source>
        <strain evidence="1 2">FW10M-9</strain>
    </source>
</reference>
<dbReference type="KEGG" id="xya:ET471_12395"/>
<dbReference type="OrthoDB" id="5144393at2"/>
<dbReference type="Proteomes" id="UP000292118">
    <property type="component" value="Chromosome"/>
</dbReference>